<comment type="caution">
    <text evidence="2">The sequence shown here is derived from an EMBL/GenBank/DDBJ whole genome shotgun (WGS) entry which is preliminary data.</text>
</comment>
<evidence type="ECO:0000313" key="3">
    <source>
        <dbReference type="Proteomes" id="UP000645828"/>
    </source>
</evidence>
<organism evidence="2 3">
    <name type="scientific">Nyctereutes procyonoides</name>
    <name type="common">Raccoon dog</name>
    <name type="synonym">Canis procyonoides</name>
    <dbReference type="NCBI Taxonomy" id="34880"/>
    <lineage>
        <taxon>Eukaryota</taxon>
        <taxon>Metazoa</taxon>
        <taxon>Chordata</taxon>
        <taxon>Craniata</taxon>
        <taxon>Vertebrata</taxon>
        <taxon>Euteleostomi</taxon>
        <taxon>Mammalia</taxon>
        <taxon>Eutheria</taxon>
        <taxon>Laurasiatheria</taxon>
        <taxon>Carnivora</taxon>
        <taxon>Caniformia</taxon>
        <taxon>Canidae</taxon>
        <taxon>Nyctereutes</taxon>
    </lineage>
</organism>
<proteinExistence type="predicted"/>
<feature type="compositionally biased region" description="Basic and acidic residues" evidence="1">
    <location>
        <begin position="76"/>
        <end position="85"/>
    </location>
</feature>
<evidence type="ECO:0000256" key="1">
    <source>
        <dbReference type="SAM" id="MobiDB-lite"/>
    </source>
</evidence>
<protein>
    <submittedName>
        <fullName evidence="2">(raccoon dog) hypothetical protein</fullName>
    </submittedName>
</protein>
<dbReference type="EMBL" id="CAJHUB010000759">
    <property type="protein sequence ID" value="CAD7684769.1"/>
    <property type="molecule type" value="Genomic_DNA"/>
</dbReference>
<gene>
    <name evidence="2" type="ORF">NYPRO_LOCUS17562</name>
</gene>
<name>A0A811Z8X1_NYCPR</name>
<evidence type="ECO:0000313" key="2">
    <source>
        <dbReference type="EMBL" id="CAD7684769.1"/>
    </source>
</evidence>
<reference evidence="2" key="1">
    <citation type="submission" date="2020-12" db="EMBL/GenBank/DDBJ databases">
        <authorList>
            <consortium name="Molecular Ecology Group"/>
        </authorList>
    </citation>
    <scope>NUCLEOTIDE SEQUENCE</scope>
    <source>
        <strain evidence="2">TBG_1078</strain>
    </source>
</reference>
<sequence>METLPSPARYCHLRGALTESSKGHSTILSGLQLQDDGEHSKTIKFHDRYLSSEARCGSQHQGPCHPAPESGHLWSGKREREREAETQAEGEAGSMHREPDVGFDPGSPGSRPGPKAGAKPLRHPGIPGIVFLEDLPWIRGNESWASNFMFLSRFYNPS</sequence>
<dbReference type="Proteomes" id="UP000645828">
    <property type="component" value="Unassembled WGS sequence"/>
</dbReference>
<keyword evidence="3" id="KW-1185">Reference proteome</keyword>
<dbReference type="AlphaFoldDB" id="A0A811Z8X1"/>
<accession>A0A811Z8X1</accession>
<feature type="region of interest" description="Disordered" evidence="1">
    <location>
        <begin position="54"/>
        <end position="123"/>
    </location>
</feature>